<dbReference type="InterPro" id="IPR013149">
    <property type="entry name" value="ADH-like_C"/>
</dbReference>
<evidence type="ECO:0000256" key="5">
    <source>
        <dbReference type="ARBA" id="ARBA00023002"/>
    </source>
</evidence>
<dbReference type="InterPro" id="IPR013154">
    <property type="entry name" value="ADH-like_N"/>
</dbReference>
<name>A0A6J2JB28_BOMMA</name>
<accession>A0A6J2JB28</accession>
<feature type="domain" description="Enoyl reductase (ER)" evidence="10">
    <location>
        <begin position="11"/>
        <end position="344"/>
    </location>
</feature>
<dbReference type="AlphaFoldDB" id="A0A6J2JB28"/>
<dbReference type="KEGG" id="bman:114240252"/>
<evidence type="ECO:0000256" key="4">
    <source>
        <dbReference type="ARBA" id="ARBA00022833"/>
    </source>
</evidence>
<dbReference type="Pfam" id="PF08240">
    <property type="entry name" value="ADH_N"/>
    <property type="match status" value="1"/>
</dbReference>
<evidence type="ECO:0000256" key="9">
    <source>
        <dbReference type="RuleBase" id="RU361277"/>
    </source>
</evidence>
<proteinExistence type="inferred from homology"/>
<dbReference type="OrthoDB" id="1879366at2759"/>
<keyword evidence="11" id="KW-1185">Reference proteome</keyword>
<organism evidence="11 12">
    <name type="scientific">Bombyx mandarina</name>
    <name type="common">Wild silk moth</name>
    <name type="synonym">Wild silkworm</name>
    <dbReference type="NCBI Taxonomy" id="7092"/>
    <lineage>
        <taxon>Eukaryota</taxon>
        <taxon>Metazoa</taxon>
        <taxon>Ecdysozoa</taxon>
        <taxon>Arthropoda</taxon>
        <taxon>Hexapoda</taxon>
        <taxon>Insecta</taxon>
        <taxon>Pterygota</taxon>
        <taxon>Neoptera</taxon>
        <taxon>Endopterygota</taxon>
        <taxon>Lepidoptera</taxon>
        <taxon>Glossata</taxon>
        <taxon>Ditrysia</taxon>
        <taxon>Bombycoidea</taxon>
        <taxon>Bombycidae</taxon>
        <taxon>Bombycinae</taxon>
        <taxon>Bombyx</taxon>
    </lineage>
</organism>
<dbReference type="SUPFAM" id="SSF51735">
    <property type="entry name" value="NAD(P)-binding Rossmann-fold domains"/>
    <property type="match status" value="1"/>
</dbReference>
<evidence type="ECO:0000256" key="8">
    <source>
        <dbReference type="ARBA" id="ARBA00032485"/>
    </source>
</evidence>
<comment type="similarity">
    <text evidence="2 9">Belongs to the zinc-containing alcohol dehydrogenase family.</text>
</comment>
<evidence type="ECO:0000256" key="6">
    <source>
        <dbReference type="ARBA" id="ARBA00023027"/>
    </source>
</evidence>
<dbReference type="PANTHER" id="PTHR43161:SF9">
    <property type="entry name" value="SORBITOL DEHYDROGENASE"/>
    <property type="match status" value="1"/>
</dbReference>
<dbReference type="RefSeq" id="XP_028026518.1">
    <property type="nucleotide sequence ID" value="XM_028170717.1"/>
</dbReference>
<dbReference type="InterPro" id="IPR045306">
    <property type="entry name" value="SDH-like"/>
</dbReference>
<evidence type="ECO:0000256" key="7">
    <source>
        <dbReference type="ARBA" id="ARBA00026132"/>
    </source>
</evidence>
<dbReference type="SMART" id="SM00829">
    <property type="entry name" value="PKS_ER"/>
    <property type="match status" value="1"/>
</dbReference>
<dbReference type="FunFam" id="3.40.50.720:FF:000068">
    <property type="entry name" value="Sorbitol dehydrogenase"/>
    <property type="match status" value="1"/>
</dbReference>
<dbReference type="GO" id="GO:0006062">
    <property type="term" value="P:sorbitol catabolic process"/>
    <property type="evidence" value="ECO:0007669"/>
    <property type="project" value="TreeGrafter"/>
</dbReference>
<comment type="cofactor">
    <cofactor evidence="1 9">
        <name>Zn(2+)</name>
        <dbReference type="ChEBI" id="CHEBI:29105"/>
    </cofactor>
</comment>
<dbReference type="Proteomes" id="UP000504629">
    <property type="component" value="Unplaced"/>
</dbReference>
<dbReference type="GO" id="GO:0003939">
    <property type="term" value="F:L-iditol 2-dehydrogenase (NAD+) activity"/>
    <property type="evidence" value="ECO:0007669"/>
    <property type="project" value="TreeGrafter"/>
</dbReference>
<evidence type="ECO:0000256" key="1">
    <source>
        <dbReference type="ARBA" id="ARBA00001947"/>
    </source>
</evidence>
<dbReference type="PANTHER" id="PTHR43161">
    <property type="entry name" value="SORBITOL DEHYDROGENASE"/>
    <property type="match status" value="1"/>
</dbReference>
<dbReference type="GO" id="GO:0008270">
    <property type="term" value="F:zinc ion binding"/>
    <property type="evidence" value="ECO:0007669"/>
    <property type="project" value="InterPro"/>
</dbReference>
<dbReference type="InterPro" id="IPR011032">
    <property type="entry name" value="GroES-like_sf"/>
</dbReference>
<keyword evidence="4 9" id="KW-0862">Zinc</keyword>
<dbReference type="Gene3D" id="3.40.50.720">
    <property type="entry name" value="NAD(P)-binding Rossmann-like Domain"/>
    <property type="match status" value="1"/>
</dbReference>
<sequence length="348" mass="37026">MTENYAAVLHGANDVRIEKIPVPEINDDEVLIKIDCVGICGSDVKLYSTGTCGADVIDKPIVIGHEGAGTVVKVGDKVSSLRAGDRVAIEPTQPCRSCELCKRGKYNLCVEPRYCSSMGAPGNLCRYYKHVADFCHKLPDNLSMEEGAAVQPLAIAIHACNRAKITLGSKIVILGAGPIGILCAMAAKAMGASKIILTDVVQSRLDAALELGADNVLLVRREYTDEEVVEKIVKLLGDHPDVSIDACGYGSAQRVALLVTKTAGLVLVVGIADKTVELPLSQALLREVDVVGSFRIMSTYQPALAAVSSGAIPLDQFITHRFPLNKTKEALDLAKSGAAMKILIHVQN</sequence>
<dbReference type="InterPro" id="IPR036291">
    <property type="entry name" value="NAD(P)-bd_dom_sf"/>
</dbReference>
<dbReference type="CDD" id="cd05285">
    <property type="entry name" value="sorbitol_DH"/>
    <property type="match status" value="1"/>
</dbReference>
<dbReference type="InterPro" id="IPR020843">
    <property type="entry name" value="ER"/>
</dbReference>
<dbReference type="GeneID" id="114240252"/>
<evidence type="ECO:0000259" key="10">
    <source>
        <dbReference type="SMART" id="SM00829"/>
    </source>
</evidence>
<reference evidence="12" key="1">
    <citation type="submission" date="2025-08" db="UniProtKB">
        <authorList>
            <consortium name="RefSeq"/>
        </authorList>
    </citation>
    <scope>IDENTIFICATION</scope>
    <source>
        <tissue evidence="12">Silk gland</tissue>
    </source>
</reference>
<protein>
    <recommendedName>
        <fullName evidence="7">Sorbitol dehydrogenase</fullName>
    </recommendedName>
    <alternativeName>
        <fullName evidence="8">Polyol dehydrogenase</fullName>
    </alternativeName>
</protein>
<dbReference type="SUPFAM" id="SSF50129">
    <property type="entry name" value="GroES-like"/>
    <property type="match status" value="1"/>
</dbReference>
<evidence type="ECO:0000256" key="3">
    <source>
        <dbReference type="ARBA" id="ARBA00022723"/>
    </source>
</evidence>
<evidence type="ECO:0000313" key="11">
    <source>
        <dbReference type="Proteomes" id="UP000504629"/>
    </source>
</evidence>
<keyword evidence="6" id="KW-0520">NAD</keyword>
<dbReference type="PROSITE" id="PS00059">
    <property type="entry name" value="ADH_ZINC"/>
    <property type="match status" value="1"/>
</dbReference>
<keyword evidence="5" id="KW-0560">Oxidoreductase</keyword>
<dbReference type="InterPro" id="IPR002328">
    <property type="entry name" value="ADH_Zn_CS"/>
</dbReference>
<keyword evidence="3 9" id="KW-0479">Metal-binding</keyword>
<evidence type="ECO:0000256" key="2">
    <source>
        <dbReference type="ARBA" id="ARBA00008072"/>
    </source>
</evidence>
<dbReference type="Pfam" id="PF00107">
    <property type="entry name" value="ADH_zinc_N"/>
    <property type="match status" value="1"/>
</dbReference>
<gene>
    <name evidence="12" type="primary">LOC114240252</name>
</gene>
<evidence type="ECO:0000313" key="12">
    <source>
        <dbReference type="RefSeq" id="XP_028026518.1"/>
    </source>
</evidence>
<dbReference type="Gene3D" id="3.90.180.10">
    <property type="entry name" value="Medium-chain alcohol dehydrogenases, catalytic domain"/>
    <property type="match status" value="1"/>
</dbReference>